<evidence type="ECO:0000256" key="7">
    <source>
        <dbReference type="HAMAP-Rule" id="MF_00621"/>
    </source>
</evidence>
<dbReference type="SUPFAM" id="SSF46785">
    <property type="entry name" value="Winged helix' DNA-binding domain"/>
    <property type="match status" value="1"/>
</dbReference>
<evidence type="ECO:0000256" key="1">
    <source>
        <dbReference type="ARBA" id="ARBA00022490"/>
    </source>
</evidence>
<dbReference type="GO" id="GO:0003700">
    <property type="term" value="F:DNA-binding transcription factor activity"/>
    <property type="evidence" value="ECO:0007669"/>
    <property type="project" value="InterPro"/>
</dbReference>
<dbReference type="GO" id="GO:0005737">
    <property type="term" value="C:cytoplasm"/>
    <property type="evidence" value="ECO:0007669"/>
    <property type="project" value="UniProtKB-SubCell"/>
</dbReference>
<keyword evidence="3 7" id="KW-0805">Transcription regulation</keyword>
<evidence type="ECO:0000313" key="10">
    <source>
        <dbReference type="EMBL" id="SDW52122.1"/>
    </source>
</evidence>
<evidence type="ECO:0000259" key="8">
    <source>
        <dbReference type="Pfam" id="PF06018"/>
    </source>
</evidence>
<proteinExistence type="inferred from homology"/>
<dbReference type="PANTHER" id="PTHR40062">
    <property type="entry name" value="GTP-SENSING TRANSCRIPTIONAL PLEIOTROPIC REPRESSOR CODY"/>
    <property type="match status" value="1"/>
</dbReference>
<dbReference type="Gene3D" id="3.30.450.40">
    <property type="match status" value="1"/>
</dbReference>
<dbReference type="NCBIfam" id="TIGR02787">
    <property type="entry name" value="codY_Gpos"/>
    <property type="match status" value="1"/>
</dbReference>
<dbReference type="GO" id="GO:0005525">
    <property type="term" value="F:GTP binding"/>
    <property type="evidence" value="ECO:0007669"/>
    <property type="project" value="InterPro"/>
</dbReference>
<dbReference type="HAMAP" id="MF_00621">
    <property type="entry name" value="HTH_type_CodY"/>
    <property type="match status" value="1"/>
</dbReference>
<dbReference type="Pfam" id="PF06018">
    <property type="entry name" value="CodY"/>
    <property type="match status" value="1"/>
</dbReference>
<dbReference type="InterPro" id="IPR036390">
    <property type="entry name" value="WH_DNA-bd_sf"/>
</dbReference>
<comment type="similarity">
    <text evidence="7">Belongs to the CodY family.</text>
</comment>
<keyword evidence="2 7" id="KW-0678">Repressor</keyword>
<keyword evidence="11" id="KW-1185">Reference proteome</keyword>
<accession>A0A1H2U7F5</accession>
<dbReference type="Proteomes" id="UP000198534">
    <property type="component" value="Unassembled WGS sequence"/>
</dbReference>
<organism evidence="10 11">
    <name type="scientific">Marininema mesophilum</name>
    <dbReference type="NCBI Taxonomy" id="1048340"/>
    <lineage>
        <taxon>Bacteria</taxon>
        <taxon>Bacillati</taxon>
        <taxon>Bacillota</taxon>
        <taxon>Bacilli</taxon>
        <taxon>Bacillales</taxon>
        <taxon>Thermoactinomycetaceae</taxon>
        <taxon>Marininema</taxon>
    </lineage>
</organism>
<keyword evidence="4 7" id="KW-0238">DNA-binding</keyword>
<dbReference type="FunFam" id="1.10.10.10:FF:000034">
    <property type="entry name" value="GTP-sensing transcriptional pleiotropic repressor CodY"/>
    <property type="match status" value="1"/>
</dbReference>
<evidence type="ECO:0000256" key="4">
    <source>
        <dbReference type="ARBA" id="ARBA00023125"/>
    </source>
</evidence>
<protein>
    <recommendedName>
        <fullName evidence="6 7">Global transcriptional regulator CodY</fullName>
    </recommendedName>
</protein>
<feature type="domain" description="Global transcriptional regulator CodY N-terminal" evidence="8">
    <location>
        <begin position="4"/>
        <end position="178"/>
    </location>
</feature>
<comment type="subcellular location">
    <subcellularLocation>
        <location evidence="7">Cytoplasm</location>
    </subcellularLocation>
</comment>
<dbReference type="Gene3D" id="1.10.10.10">
    <property type="entry name" value="Winged helix-like DNA-binding domain superfamily/Winged helix DNA-binding domain"/>
    <property type="match status" value="1"/>
</dbReference>
<dbReference type="GO" id="GO:0003677">
    <property type="term" value="F:DNA binding"/>
    <property type="evidence" value="ECO:0007669"/>
    <property type="project" value="UniProtKB-UniRule"/>
</dbReference>
<feature type="DNA-binding region" description="H-T-H motif" evidence="7">
    <location>
        <begin position="203"/>
        <end position="222"/>
    </location>
</feature>
<evidence type="ECO:0000256" key="5">
    <source>
        <dbReference type="ARBA" id="ARBA00023163"/>
    </source>
</evidence>
<dbReference type="AlphaFoldDB" id="A0A1H2U7F5"/>
<comment type="function">
    <text evidence="7">DNA-binding global transcriptional regulator which is involved in the adaptive response to starvation and acts by directly or indirectly controlling the expression of numerous genes in response to nutrient availability. During rapid exponential growth, CodY is highly active and represses genes whose products allow adaptation to nutrient depletion.</text>
</comment>
<keyword evidence="5 7" id="KW-0804">Transcription</keyword>
<dbReference type="InterPro" id="IPR010312">
    <property type="entry name" value="Transc_reg_CodY_N"/>
</dbReference>
<dbReference type="InterPro" id="IPR029016">
    <property type="entry name" value="GAF-like_dom_sf"/>
</dbReference>
<keyword evidence="1 7" id="KW-0963">Cytoplasm</keyword>
<name>A0A1H2U7F5_9BACL</name>
<dbReference type="NCBIfam" id="NF003170">
    <property type="entry name" value="PRK04158.1"/>
    <property type="match status" value="1"/>
</dbReference>
<evidence type="ECO:0000256" key="2">
    <source>
        <dbReference type="ARBA" id="ARBA00022491"/>
    </source>
</evidence>
<evidence type="ECO:0000313" key="11">
    <source>
        <dbReference type="Proteomes" id="UP000198534"/>
    </source>
</evidence>
<dbReference type="InterPro" id="IPR036388">
    <property type="entry name" value="WH-like_DNA-bd_sf"/>
</dbReference>
<dbReference type="Pfam" id="PF08222">
    <property type="entry name" value="HTH_CodY"/>
    <property type="match status" value="1"/>
</dbReference>
<reference evidence="10 11" key="1">
    <citation type="submission" date="2016-10" db="EMBL/GenBank/DDBJ databases">
        <authorList>
            <person name="de Groot N.N."/>
        </authorList>
    </citation>
    <scope>NUCLEOTIDE SEQUENCE [LARGE SCALE GENOMIC DNA]</scope>
    <source>
        <strain evidence="10 11">DSM 45610</strain>
    </source>
</reference>
<dbReference type="PANTHER" id="PTHR40062:SF1">
    <property type="entry name" value="GLOBAL TRANSCRIPTIONAL REGULATOR CODY"/>
    <property type="match status" value="1"/>
</dbReference>
<dbReference type="InterPro" id="IPR014154">
    <property type="entry name" value="CodY"/>
</dbReference>
<feature type="region of interest" description="GAF domain" evidence="7">
    <location>
        <begin position="1"/>
        <end position="155"/>
    </location>
</feature>
<dbReference type="GO" id="GO:0045892">
    <property type="term" value="P:negative regulation of DNA-templated transcription"/>
    <property type="evidence" value="ECO:0007669"/>
    <property type="project" value="UniProtKB-UniRule"/>
</dbReference>
<dbReference type="InterPro" id="IPR013198">
    <property type="entry name" value="GTP_trans_reg_CodY_C"/>
</dbReference>
<evidence type="ECO:0000256" key="3">
    <source>
        <dbReference type="ARBA" id="ARBA00023015"/>
    </source>
</evidence>
<feature type="domain" description="Global transcriptional regulator CodY C-terminal" evidence="9">
    <location>
        <begin position="198"/>
        <end position="255"/>
    </location>
</feature>
<sequence>MMDLLSKAREINRLLQKTAGQAVNFTEMAEVLRNVIVANVYVVSRKGKILGHGMVQEDDRDQLHKAILKEGRLPDEYNTLIKSVHEPITNMDEESEYSFNHQVQGHSHGYTTIVPIIGGGDRLGSLLLTRFDEPFVADDLILTEYGATVVGMEILQMKAEEAEEEARNRAVVQLAVDSLSYSELEAMEHIFEELDGKEGILVASKIADRAGITRSVIVNALRKLESAGVIDSRSLGMKGTHIKVLNEKFLPALEKLKSS</sequence>
<evidence type="ECO:0000259" key="9">
    <source>
        <dbReference type="Pfam" id="PF08222"/>
    </source>
</evidence>
<dbReference type="STRING" id="1048340.SAMN05444487_10426"/>
<dbReference type="EMBL" id="FNNQ01000004">
    <property type="protein sequence ID" value="SDW52122.1"/>
    <property type="molecule type" value="Genomic_DNA"/>
</dbReference>
<evidence type="ECO:0000256" key="6">
    <source>
        <dbReference type="ARBA" id="ARBA00034538"/>
    </source>
</evidence>
<gene>
    <name evidence="7" type="primary">codY</name>
    <name evidence="10" type="ORF">SAMN05444487_10426</name>
</gene>
<dbReference type="PIRSF" id="PIRSF011572">
    <property type="entry name" value="GTP_sensing_CodY"/>
    <property type="match status" value="1"/>
</dbReference>